<dbReference type="InterPro" id="IPR035985">
    <property type="entry name" value="Ubiquitin-activating_enz"/>
</dbReference>
<dbReference type="GO" id="GO:0008641">
    <property type="term" value="F:ubiquitin-like modifier activating enzyme activity"/>
    <property type="evidence" value="ECO:0007669"/>
    <property type="project" value="InterPro"/>
</dbReference>
<dbReference type="VEuPathDB" id="MicrosporidiaDB:AAJ76_600027435"/>
<dbReference type="VEuPathDB" id="MicrosporidiaDB:NCER_100367"/>
<dbReference type="InterPro" id="IPR042449">
    <property type="entry name" value="Ub-E1_IAD_1"/>
</dbReference>
<accession>A0A0F9WFJ8</accession>
<proteinExistence type="predicted"/>
<name>A0A0F9WFJ8_9MICR</name>
<organism evidence="2 3">
    <name type="scientific">Vairimorpha ceranae</name>
    <dbReference type="NCBI Taxonomy" id="40302"/>
    <lineage>
        <taxon>Eukaryota</taxon>
        <taxon>Fungi</taxon>
        <taxon>Fungi incertae sedis</taxon>
        <taxon>Microsporidia</taxon>
        <taxon>Nosematidae</taxon>
        <taxon>Vairimorpha</taxon>
    </lineage>
</organism>
<keyword evidence="3" id="KW-1185">Reference proteome</keyword>
<dbReference type="GeneID" id="36321038"/>
<evidence type="ECO:0000256" key="1">
    <source>
        <dbReference type="ARBA" id="ARBA00043952"/>
    </source>
</evidence>
<dbReference type="RefSeq" id="XP_024331873.1">
    <property type="nucleotide sequence ID" value="XM_024476089.1"/>
</dbReference>
<dbReference type="EMBL" id="JPQZ01000006">
    <property type="protein sequence ID" value="KKO76131.1"/>
    <property type="molecule type" value="Genomic_DNA"/>
</dbReference>
<dbReference type="Proteomes" id="UP000034350">
    <property type="component" value="Unassembled WGS sequence"/>
</dbReference>
<evidence type="ECO:0000313" key="2">
    <source>
        <dbReference type="EMBL" id="KKO76131.1"/>
    </source>
</evidence>
<comment type="caution">
    <text evidence="2">The sequence shown here is derived from an EMBL/GenBank/DDBJ whole genome shotgun (WGS) entry which is preliminary data.</text>
</comment>
<dbReference type="VEuPathDB" id="MicrosporidiaDB:G9O61_00g018220"/>
<dbReference type="AlphaFoldDB" id="A0A0F9WFJ8"/>
<protein>
    <submittedName>
        <fullName evidence="2">Uncharacterized protein</fullName>
    </submittedName>
</protein>
<reference evidence="2 3" key="1">
    <citation type="journal article" date="2015" name="Environ. Microbiol.">
        <title>Genome analyses suggest the presence of polyploidy and recent human-driven expansions in eight global populations of the honeybee pathogen Nosema ceranae.</title>
        <authorList>
            <person name="Pelin A."/>
            <person name="Selman M."/>
            <person name="Aris-Brosou S."/>
            <person name="Farinelli L."/>
            <person name="Corradi N."/>
        </authorList>
    </citation>
    <scope>NUCLEOTIDE SEQUENCE [LARGE SCALE GENOMIC DNA]</scope>
    <source>
        <strain evidence="2 3">PA08 1199</strain>
    </source>
</reference>
<gene>
    <name evidence="2" type="ORF">AAJ76_600027435</name>
</gene>
<sequence length="168" mass="18965">MKLFDKQKYDRQIRLFGKNVQHKLTALSVSILSSNENNFVSGEILKNLVLLGVGNIYADANTIISFGKLVPNKIKDINPKVNILDKAEGIYFIIDDILVPKAEKVFYISSKRLGYSTFSSNFLNDTSKIINENNSSSDVVKECLLGGIIVQEFIKMIQNQTYQTSYML</sequence>
<dbReference type="Gene3D" id="3.50.50.80">
    <property type="entry name" value="Ubiquitin-activating enzyme E1, inactive adenylation domain, subdomain 1"/>
    <property type="match status" value="1"/>
</dbReference>
<dbReference type="SUPFAM" id="SSF69572">
    <property type="entry name" value="Activating enzymes of the ubiquitin-like proteins"/>
    <property type="match status" value="1"/>
</dbReference>
<dbReference type="OrthoDB" id="10252231at2759"/>
<comment type="pathway">
    <text evidence="1">Protein modification.</text>
</comment>
<evidence type="ECO:0000313" key="3">
    <source>
        <dbReference type="Proteomes" id="UP000034350"/>
    </source>
</evidence>